<evidence type="ECO:0000313" key="1">
    <source>
        <dbReference type="EMBL" id="EDN99924.1"/>
    </source>
</evidence>
<accession>A7EBU6</accession>
<reference evidence="2" key="1">
    <citation type="journal article" date="2011" name="PLoS Genet.">
        <title>Genomic analysis of the necrotrophic fungal pathogens Sclerotinia sclerotiorum and Botrytis cinerea.</title>
        <authorList>
            <person name="Amselem J."/>
            <person name="Cuomo C.A."/>
            <person name="van Kan J.A."/>
            <person name="Viaud M."/>
            <person name="Benito E.P."/>
            <person name="Couloux A."/>
            <person name="Coutinho P.M."/>
            <person name="de Vries R.P."/>
            <person name="Dyer P.S."/>
            <person name="Fillinger S."/>
            <person name="Fournier E."/>
            <person name="Gout L."/>
            <person name="Hahn M."/>
            <person name="Kohn L."/>
            <person name="Lapalu N."/>
            <person name="Plummer K.M."/>
            <person name="Pradier J.M."/>
            <person name="Quevillon E."/>
            <person name="Sharon A."/>
            <person name="Simon A."/>
            <person name="ten Have A."/>
            <person name="Tudzynski B."/>
            <person name="Tudzynski P."/>
            <person name="Wincker P."/>
            <person name="Andrew M."/>
            <person name="Anthouard V."/>
            <person name="Beever R.E."/>
            <person name="Beffa R."/>
            <person name="Benoit I."/>
            <person name="Bouzid O."/>
            <person name="Brault B."/>
            <person name="Chen Z."/>
            <person name="Choquer M."/>
            <person name="Collemare J."/>
            <person name="Cotton P."/>
            <person name="Danchin E.G."/>
            <person name="Da Silva C."/>
            <person name="Gautier A."/>
            <person name="Giraud C."/>
            <person name="Giraud T."/>
            <person name="Gonzalez C."/>
            <person name="Grossetete S."/>
            <person name="Guldener U."/>
            <person name="Henrissat B."/>
            <person name="Howlett B.J."/>
            <person name="Kodira C."/>
            <person name="Kretschmer M."/>
            <person name="Lappartient A."/>
            <person name="Leroch M."/>
            <person name="Levis C."/>
            <person name="Mauceli E."/>
            <person name="Neuveglise C."/>
            <person name="Oeser B."/>
            <person name="Pearson M."/>
            <person name="Poulain J."/>
            <person name="Poussereau N."/>
            <person name="Quesneville H."/>
            <person name="Rascle C."/>
            <person name="Schumacher J."/>
            <person name="Segurens B."/>
            <person name="Sexton A."/>
            <person name="Silva E."/>
            <person name="Sirven C."/>
            <person name="Soanes D.M."/>
            <person name="Talbot N.J."/>
            <person name="Templeton M."/>
            <person name="Yandava C."/>
            <person name="Yarden O."/>
            <person name="Zeng Q."/>
            <person name="Rollins J.A."/>
            <person name="Lebrun M.H."/>
            <person name="Dickman M."/>
        </authorList>
    </citation>
    <scope>NUCLEOTIDE SEQUENCE [LARGE SCALE GENOMIC DNA]</scope>
    <source>
        <strain evidence="2">ATCC 18683 / 1980 / Ss-1</strain>
    </source>
</reference>
<dbReference type="KEGG" id="ssl:SS1G_02782"/>
<gene>
    <name evidence="1" type="ORF">SS1G_02782</name>
</gene>
<dbReference type="GeneID" id="5492845"/>
<evidence type="ECO:0000313" key="2">
    <source>
        <dbReference type="Proteomes" id="UP000001312"/>
    </source>
</evidence>
<dbReference type="HOGENOM" id="CLU_1816961_0_0_1"/>
<dbReference type="EMBL" id="CH476623">
    <property type="protein sequence ID" value="EDN99924.1"/>
    <property type="molecule type" value="Genomic_DNA"/>
</dbReference>
<dbReference type="Proteomes" id="UP000001312">
    <property type="component" value="Unassembled WGS sequence"/>
</dbReference>
<keyword evidence="2" id="KW-1185">Reference proteome</keyword>
<proteinExistence type="predicted"/>
<name>A7EBU6_SCLS1</name>
<dbReference type="AlphaFoldDB" id="A7EBU6"/>
<sequence>MKLKDTKINSKSGAIGDAAYIVAFYKERDQWRKGVEALEENYSEDAERLKEGRDRLKDEFGENVEDINKDNTMFTKDMSALLARAGYDQAIHCQIRGTIERMLWIINGEGSFDVQVLGFLLMELTYRGVRILIAGGWDSGKE</sequence>
<dbReference type="RefSeq" id="XP_001596562.1">
    <property type="nucleotide sequence ID" value="XM_001596512.1"/>
</dbReference>
<organism evidence="1 2">
    <name type="scientific">Sclerotinia sclerotiorum (strain ATCC 18683 / 1980 / Ss-1)</name>
    <name type="common">White mold</name>
    <name type="synonym">Whetzelinia sclerotiorum</name>
    <dbReference type="NCBI Taxonomy" id="665079"/>
    <lineage>
        <taxon>Eukaryota</taxon>
        <taxon>Fungi</taxon>
        <taxon>Dikarya</taxon>
        <taxon>Ascomycota</taxon>
        <taxon>Pezizomycotina</taxon>
        <taxon>Leotiomycetes</taxon>
        <taxon>Helotiales</taxon>
        <taxon>Sclerotiniaceae</taxon>
        <taxon>Sclerotinia</taxon>
    </lineage>
</organism>
<protein>
    <submittedName>
        <fullName evidence="1">Uncharacterized protein</fullName>
    </submittedName>
</protein>
<dbReference type="InParanoid" id="A7EBU6"/>